<dbReference type="HOGENOM" id="CLU_2743843_0_0_1"/>
<reference evidence="1 3" key="2">
    <citation type="journal article" date="2014" name="BMC Genomics">
        <title>An improved genome release (version Mt4.0) for the model legume Medicago truncatula.</title>
        <authorList>
            <person name="Tang H."/>
            <person name="Krishnakumar V."/>
            <person name="Bidwell S."/>
            <person name="Rosen B."/>
            <person name="Chan A."/>
            <person name="Zhou S."/>
            <person name="Gentzbittel L."/>
            <person name="Childs K.L."/>
            <person name="Yandell M."/>
            <person name="Gundlach H."/>
            <person name="Mayer K.F."/>
            <person name="Schwartz D.C."/>
            <person name="Town C.D."/>
        </authorList>
    </citation>
    <scope>GENOME REANNOTATION</scope>
    <source>
        <strain evidence="2 3">cv. Jemalong A17</strain>
    </source>
</reference>
<sequence>MVMDMKNKRKIFKDFAKIHFQFFEDVFCDFVGTSSIDGGERKNFNREGMGGNMANHVTSIFFIVTTIHLLE</sequence>
<proteinExistence type="predicted"/>
<dbReference type="PaxDb" id="3880-AES99729"/>
<reference evidence="2" key="3">
    <citation type="submission" date="2015-04" db="UniProtKB">
        <authorList>
            <consortium name="EnsemblPlants"/>
        </authorList>
    </citation>
    <scope>IDENTIFICATION</scope>
    <source>
        <strain evidence="2">cv. Jemalong A17</strain>
    </source>
</reference>
<dbReference type="EnsemblPlants" id="AES99729">
    <property type="protein sequence ID" value="AES99729"/>
    <property type="gene ID" value="MTR_5g084090"/>
</dbReference>
<gene>
    <name evidence="1" type="ordered locus">MTR_5g084090</name>
</gene>
<keyword evidence="1" id="KW-0812">Transmembrane</keyword>
<organism evidence="1 3">
    <name type="scientific">Medicago truncatula</name>
    <name type="common">Barrel medic</name>
    <name type="synonym">Medicago tribuloides</name>
    <dbReference type="NCBI Taxonomy" id="3880"/>
    <lineage>
        <taxon>Eukaryota</taxon>
        <taxon>Viridiplantae</taxon>
        <taxon>Streptophyta</taxon>
        <taxon>Embryophyta</taxon>
        <taxon>Tracheophyta</taxon>
        <taxon>Spermatophyta</taxon>
        <taxon>Magnoliopsida</taxon>
        <taxon>eudicotyledons</taxon>
        <taxon>Gunneridae</taxon>
        <taxon>Pentapetalae</taxon>
        <taxon>rosids</taxon>
        <taxon>fabids</taxon>
        <taxon>Fabales</taxon>
        <taxon>Fabaceae</taxon>
        <taxon>Papilionoideae</taxon>
        <taxon>50 kb inversion clade</taxon>
        <taxon>NPAAA clade</taxon>
        <taxon>Hologalegina</taxon>
        <taxon>IRL clade</taxon>
        <taxon>Trifolieae</taxon>
        <taxon>Medicago</taxon>
    </lineage>
</organism>
<evidence type="ECO:0000313" key="2">
    <source>
        <dbReference type="EnsemblPlants" id="AES99729"/>
    </source>
</evidence>
<evidence type="ECO:0000313" key="3">
    <source>
        <dbReference type="Proteomes" id="UP000002051"/>
    </source>
</evidence>
<reference evidence="1 3" key="1">
    <citation type="journal article" date="2011" name="Nature">
        <title>The Medicago genome provides insight into the evolution of rhizobial symbioses.</title>
        <authorList>
            <person name="Young N.D."/>
            <person name="Debelle F."/>
            <person name="Oldroyd G.E."/>
            <person name="Geurts R."/>
            <person name="Cannon S.B."/>
            <person name="Udvardi M.K."/>
            <person name="Benedito V.A."/>
            <person name="Mayer K.F."/>
            <person name="Gouzy J."/>
            <person name="Schoof H."/>
            <person name="Van de Peer Y."/>
            <person name="Proost S."/>
            <person name="Cook D.R."/>
            <person name="Meyers B.C."/>
            <person name="Spannagl M."/>
            <person name="Cheung F."/>
            <person name="De Mita S."/>
            <person name="Krishnakumar V."/>
            <person name="Gundlach H."/>
            <person name="Zhou S."/>
            <person name="Mudge J."/>
            <person name="Bharti A.K."/>
            <person name="Murray J.D."/>
            <person name="Naoumkina M.A."/>
            <person name="Rosen B."/>
            <person name="Silverstein K.A."/>
            <person name="Tang H."/>
            <person name="Rombauts S."/>
            <person name="Zhao P.X."/>
            <person name="Zhou P."/>
            <person name="Barbe V."/>
            <person name="Bardou P."/>
            <person name="Bechner M."/>
            <person name="Bellec A."/>
            <person name="Berger A."/>
            <person name="Berges H."/>
            <person name="Bidwell S."/>
            <person name="Bisseling T."/>
            <person name="Choisne N."/>
            <person name="Couloux A."/>
            <person name="Denny R."/>
            <person name="Deshpande S."/>
            <person name="Dai X."/>
            <person name="Doyle J.J."/>
            <person name="Dudez A.M."/>
            <person name="Farmer A.D."/>
            <person name="Fouteau S."/>
            <person name="Franken C."/>
            <person name="Gibelin C."/>
            <person name="Gish J."/>
            <person name="Goldstein S."/>
            <person name="Gonzalez A.J."/>
            <person name="Green P.J."/>
            <person name="Hallab A."/>
            <person name="Hartog M."/>
            <person name="Hua A."/>
            <person name="Humphray S.J."/>
            <person name="Jeong D.H."/>
            <person name="Jing Y."/>
            <person name="Jocker A."/>
            <person name="Kenton S.M."/>
            <person name="Kim D.J."/>
            <person name="Klee K."/>
            <person name="Lai H."/>
            <person name="Lang C."/>
            <person name="Lin S."/>
            <person name="Macmil S.L."/>
            <person name="Magdelenat G."/>
            <person name="Matthews L."/>
            <person name="McCorrison J."/>
            <person name="Monaghan E.L."/>
            <person name="Mun J.H."/>
            <person name="Najar F.Z."/>
            <person name="Nicholson C."/>
            <person name="Noirot C."/>
            <person name="O'Bleness M."/>
            <person name="Paule C.R."/>
            <person name="Poulain J."/>
            <person name="Prion F."/>
            <person name="Qin B."/>
            <person name="Qu C."/>
            <person name="Retzel E.F."/>
            <person name="Riddle C."/>
            <person name="Sallet E."/>
            <person name="Samain S."/>
            <person name="Samson N."/>
            <person name="Sanders I."/>
            <person name="Saurat O."/>
            <person name="Scarpelli C."/>
            <person name="Schiex T."/>
            <person name="Segurens B."/>
            <person name="Severin A.J."/>
            <person name="Sherrier D.J."/>
            <person name="Shi R."/>
            <person name="Sims S."/>
            <person name="Singer S.R."/>
            <person name="Sinharoy S."/>
            <person name="Sterck L."/>
            <person name="Viollet A."/>
            <person name="Wang B.B."/>
            <person name="Wang K."/>
            <person name="Wang M."/>
            <person name="Wang X."/>
            <person name="Warfsmann J."/>
            <person name="Weissenbach J."/>
            <person name="White D.D."/>
            <person name="White J.D."/>
            <person name="Wiley G.B."/>
            <person name="Wincker P."/>
            <person name="Xing Y."/>
            <person name="Yang L."/>
            <person name="Yao Z."/>
            <person name="Ying F."/>
            <person name="Zhai J."/>
            <person name="Zhou L."/>
            <person name="Zuber A."/>
            <person name="Denarie J."/>
            <person name="Dixon R.A."/>
            <person name="May G.D."/>
            <person name="Schwartz D.C."/>
            <person name="Rogers J."/>
            <person name="Quetier F."/>
            <person name="Town C.D."/>
            <person name="Roe B.A."/>
        </authorList>
    </citation>
    <scope>NUCLEOTIDE SEQUENCE [LARGE SCALE GENOMIC DNA]</scope>
    <source>
        <strain evidence="1">A17</strain>
        <strain evidence="2 3">cv. Jemalong A17</strain>
    </source>
</reference>
<protein>
    <submittedName>
        <fullName evidence="1">Transmembrane protein, putative</fullName>
    </submittedName>
</protein>
<dbReference type="EMBL" id="CM001221">
    <property type="protein sequence ID" value="AES99729.1"/>
    <property type="molecule type" value="Genomic_DNA"/>
</dbReference>
<keyword evidence="1" id="KW-0472">Membrane</keyword>
<dbReference type="Proteomes" id="UP000002051">
    <property type="component" value="Chromosome 5"/>
</dbReference>
<evidence type="ECO:0000313" key="1">
    <source>
        <dbReference type="EMBL" id="AES99729.1"/>
    </source>
</evidence>
<accession>G7KH41</accession>
<dbReference type="AlphaFoldDB" id="G7KH41"/>
<keyword evidence="3" id="KW-1185">Reference proteome</keyword>
<name>G7KH41_MEDTR</name>